<reference evidence="3" key="1">
    <citation type="submission" date="2019-08" db="EMBL/GenBank/DDBJ databases">
        <title>The genome of the North American firefly Photinus pyralis.</title>
        <authorList>
            <consortium name="Photinus pyralis genome working group"/>
            <person name="Fallon T.R."/>
            <person name="Sander Lower S.E."/>
            <person name="Weng J.-K."/>
        </authorList>
    </citation>
    <scope>NUCLEOTIDE SEQUENCE</scope>
    <source>
        <strain evidence="3">TRF0915ILg1</strain>
        <tissue evidence="3">Whole body</tissue>
    </source>
</reference>
<dbReference type="AlphaFoldDB" id="A0A8K0D9I2"/>
<organism evidence="3 4">
    <name type="scientific">Ignelater luminosus</name>
    <name type="common">Cucubano</name>
    <name type="synonym">Pyrophorus luminosus</name>
    <dbReference type="NCBI Taxonomy" id="2038154"/>
    <lineage>
        <taxon>Eukaryota</taxon>
        <taxon>Metazoa</taxon>
        <taxon>Ecdysozoa</taxon>
        <taxon>Arthropoda</taxon>
        <taxon>Hexapoda</taxon>
        <taxon>Insecta</taxon>
        <taxon>Pterygota</taxon>
        <taxon>Neoptera</taxon>
        <taxon>Endopterygota</taxon>
        <taxon>Coleoptera</taxon>
        <taxon>Polyphaga</taxon>
        <taxon>Elateriformia</taxon>
        <taxon>Elateroidea</taxon>
        <taxon>Elateridae</taxon>
        <taxon>Agrypninae</taxon>
        <taxon>Pyrophorini</taxon>
        <taxon>Ignelater</taxon>
    </lineage>
</organism>
<evidence type="ECO:0000256" key="1">
    <source>
        <dbReference type="SAM" id="Coils"/>
    </source>
</evidence>
<comment type="caution">
    <text evidence="3">The sequence shown here is derived from an EMBL/GenBank/DDBJ whole genome shotgun (WGS) entry which is preliminary data.</text>
</comment>
<proteinExistence type="predicted"/>
<evidence type="ECO:0000313" key="4">
    <source>
        <dbReference type="Proteomes" id="UP000801492"/>
    </source>
</evidence>
<dbReference type="OrthoDB" id="6774283at2759"/>
<feature type="region of interest" description="Disordered" evidence="2">
    <location>
        <begin position="1"/>
        <end position="35"/>
    </location>
</feature>
<gene>
    <name evidence="3" type="ORF">ILUMI_09277</name>
</gene>
<feature type="coiled-coil region" evidence="1">
    <location>
        <begin position="187"/>
        <end position="214"/>
    </location>
</feature>
<accession>A0A8K0D9I2</accession>
<dbReference type="EMBL" id="VTPC01004670">
    <property type="protein sequence ID" value="KAF2896890.1"/>
    <property type="molecule type" value="Genomic_DNA"/>
</dbReference>
<protein>
    <recommendedName>
        <fullName evidence="5">Reverse transcriptase domain-containing protein</fullName>
    </recommendedName>
</protein>
<keyword evidence="4" id="KW-1185">Reference proteome</keyword>
<sequence>MQSRVNRILKKTTKEQSLQQHIQDDSGNDSDMTDDSLVQYSSKYTNRQVFSMAEESELERYIKKCPDINYGLTYEWHQAKRAKEGWRKGFMARHKKEPESTSLSRSADFNKYKVDRFLDNLNPKLRNIDEFMHGTPASKQVITAGNDKRYLTSGVPQWSTLGPTLWNLYYDKILQVDVVDKNRIDIINKGEENIDKIRKGMEELKLELALEKTEAIMLKGRRKIKNITLQMEDMVINTKSELKYLRVWFDKDMRMKTHIRTAEKAKRTGRVLT</sequence>
<evidence type="ECO:0000256" key="2">
    <source>
        <dbReference type="SAM" id="MobiDB-lite"/>
    </source>
</evidence>
<keyword evidence="1" id="KW-0175">Coiled coil</keyword>
<evidence type="ECO:0000313" key="3">
    <source>
        <dbReference type="EMBL" id="KAF2896890.1"/>
    </source>
</evidence>
<evidence type="ECO:0008006" key="5">
    <source>
        <dbReference type="Google" id="ProtNLM"/>
    </source>
</evidence>
<dbReference type="Proteomes" id="UP000801492">
    <property type="component" value="Unassembled WGS sequence"/>
</dbReference>
<name>A0A8K0D9I2_IGNLU</name>